<keyword evidence="2" id="KW-1185">Reference proteome</keyword>
<dbReference type="EMBL" id="FUKQ01000032">
    <property type="protein sequence ID" value="SJN32694.1"/>
    <property type="molecule type" value="Genomic_DNA"/>
</dbReference>
<dbReference type="RefSeq" id="WP_094764670.1">
    <property type="nucleotide sequence ID" value="NZ_FUKQ01000032.1"/>
</dbReference>
<sequence>MSFSRSERLALCELFDDLGPDAPTLCEGWTTHDLAAHLWVREADPLAAPGILVEPLAGLTERRMTQAKERLTYRELVARVRKGPARVSLFALPGMDEAANAAEYFVHHEDVRRAQSGGALPRDLGDDVEALCAKRLASMGRAMLRKAPVGVRAERTDGPSESLLLKAGTPVVELHGKPSELLLFAFGRGAHAQVELRGDEAAVQQLRDASFGI</sequence>
<accession>A0A1R4JL75</accession>
<gene>
    <name evidence="1" type="ORF">FM114_08215</name>
</gene>
<proteinExistence type="predicted"/>
<dbReference type="OrthoDB" id="3268903at2"/>
<organism evidence="1 2">
    <name type="scientific">Luteococcus japonicus LSP_Lj1</name>
    <dbReference type="NCBI Taxonomy" id="1255658"/>
    <lineage>
        <taxon>Bacteria</taxon>
        <taxon>Bacillati</taxon>
        <taxon>Actinomycetota</taxon>
        <taxon>Actinomycetes</taxon>
        <taxon>Propionibacteriales</taxon>
        <taxon>Propionibacteriaceae</taxon>
        <taxon>Luteococcus</taxon>
    </lineage>
</organism>
<dbReference type="NCBIfam" id="TIGR03083">
    <property type="entry name" value="maleylpyruvate isomerase family mycothiol-dependent enzyme"/>
    <property type="match status" value="1"/>
</dbReference>
<name>A0A1R4JL75_9ACTN</name>
<dbReference type="STRING" id="1255658.FM114_08215"/>
<dbReference type="NCBIfam" id="TIGR03085">
    <property type="entry name" value="TIGR03085 family metal-binding protein"/>
    <property type="match status" value="1"/>
</dbReference>
<dbReference type="InterPro" id="IPR017519">
    <property type="entry name" value="CHP03085"/>
</dbReference>
<protein>
    <submittedName>
        <fullName evidence="1">Uncharacterized protein</fullName>
    </submittedName>
</protein>
<dbReference type="InterPro" id="IPR017517">
    <property type="entry name" value="Maleyloyr_isom"/>
</dbReference>
<dbReference type="InterPro" id="IPR034660">
    <property type="entry name" value="DinB/YfiT-like"/>
</dbReference>
<dbReference type="SUPFAM" id="SSF109854">
    <property type="entry name" value="DinB/YfiT-like putative metalloenzymes"/>
    <property type="match status" value="1"/>
</dbReference>
<dbReference type="AlphaFoldDB" id="A0A1R4JL75"/>
<reference evidence="1 2" key="1">
    <citation type="submission" date="2017-02" db="EMBL/GenBank/DDBJ databases">
        <authorList>
            <person name="Peterson S.W."/>
        </authorList>
    </citation>
    <scope>NUCLEOTIDE SEQUENCE [LARGE SCALE GENOMIC DNA]</scope>
    <source>
        <strain evidence="1 2">LSP_Lj1</strain>
    </source>
</reference>
<evidence type="ECO:0000313" key="1">
    <source>
        <dbReference type="EMBL" id="SJN32694.1"/>
    </source>
</evidence>
<evidence type="ECO:0000313" key="2">
    <source>
        <dbReference type="Proteomes" id="UP000188342"/>
    </source>
</evidence>
<dbReference type="Proteomes" id="UP000188342">
    <property type="component" value="Unassembled WGS sequence"/>
</dbReference>